<proteinExistence type="predicted"/>
<feature type="non-terminal residue" evidence="3">
    <location>
        <position position="197"/>
    </location>
</feature>
<protein>
    <recommendedName>
        <fullName evidence="2">Pyrin domain-containing protein</fullName>
    </recommendedName>
</protein>
<evidence type="ECO:0000259" key="2">
    <source>
        <dbReference type="PROSITE" id="PS50824"/>
    </source>
</evidence>
<feature type="compositionally biased region" description="Basic and acidic residues" evidence="1">
    <location>
        <begin position="64"/>
        <end position="87"/>
    </location>
</feature>
<dbReference type="Gene3D" id="1.10.533.10">
    <property type="entry name" value="Death Domain, Fas"/>
    <property type="match status" value="1"/>
</dbReference>
<dbReference type="InterPro" id="IPR011029">
    <property type="entry name" value="DEATH-like_dom_sf"/>
</dbReference>
<dbReference type="SMART" id="SM01289">
    <property type="entry name" value="PYRIN"/>
    <property type="match status" value="1"/>
</dbReference>
<dbReference type="Pfam" id="PF02758">
    <property type="entry name" value="PYRIN"/>
    <property type="match status" value="1"/>
</dbReference>
<dbReference type="InterPro" id="IPR004020">
    <property type="entry name" value="DAPIN"/>
</dbReference>
<dbReference type="PROSITE" id="PS50824">
    <property type="entry name" value="DAPIN"/>
    <property type="match status" value="1"/>
</dbReference>
<dbReference type="EMBL" id="JAHUTJ010061194">
    <property type="protein sequence ID" value="MED6288626.1"/>
    <property type="molecule type" value="Genomic_DNA"/>
</dbReference>
<gene>
    <name evidence="3" type="ORF">CHARACLAT_028510</name>
</gene>
<accession>A0ABU7ENJ2</accession>
<evidence type="ECO:0000256" key="1">
    <source>
        <dbReference type="SAM" id="MobiDB-lite"/>
    </source>
</evidence>
<evidence type="ECO:0000313" key="4">
    <source>
        <dbReference type="Proteomes" id="UP001352852"/>
    </source>
</evidence>
<organism evidence="3 4">
    <name type="scientific">Characodon lateralis</name>
    <dbReference type="NCBI Taxonomy" id="208331"/>
    <lineage>
        <taxon>Eukaryota</taxon>
        <taxon>Metazoa</taxon>
        <taxon>Chordata</taxon>
        <taxon>Craniata</taxon>
        <taxon>Vertebrata</taxon>
        <taxon>Euteleostomi</taxon>
        <taxon>Actinopterygii</taxon>
        <taxon>Neopterygii</taxon>
        <taxon>Teleostei</taxon>
        <taxon>Neoteleostei</taxon>
        <taxon>Acanthomorphata</taxon>
        <taxon>Ovalentaria</taxon>
        <taxon>Atherinomorphae</taxon>
        <taxon>Cyprinodontiformes</taxon>
        <taxon>Goodeidae</taxon>
        <taxon>Characodon</taxon>
    </lineage>
</organism>
<evidence type="ECO:0000313" key="3">
    <source>
        <dbReference type="EMBL" id="MED6288626.1"/>
    </source>
</evidence>
<dbReference type="Proteomes" id="UP001352852">
    <property type="component" value="Unassembled WGS sequence"/>
</dbReference>
<reference evidence="3 4" key="1">
    <citation type="submission" date="2021-06" db="EMBL/GenBank/DDBJ databases">
        <authorList>
            <person name="Palmer J.M."/>
        </authorList>
    </citation>
    <scope>NUCLEOTIDE SEQUENCE [LARGE SCALE GENOMIC DNA]</scope>
    <source>
        <strain evidence="3 4">CL_MEX2019</strain>
        <tissue evidence="3">Muscle</tissue>
    </source>
</reference>
<feature type="region of interest" description="Disordered" evidence="1">
    <location>
        <begin position="1"/>
        <end position="96"/>
    </location>
</feature>
<feature type="compositionally biased region" description="Polar residues" evidence="1">
    <location>
        <begin position="40"/>
        <end position="59"/>
    </location>
</feature>
<keyword evidence="4" id="KW-1185">Reference proteome</keyword>
<dbReference type="SUPFAM" id="SSF47986">
    <property type="entry name" value="DEATH domain"/>
    <property type="match status" value="1"/>
</dbReference>
<comment type="caution">
    <text evidence="3">The sequence shown here is derived from an EMBL/GenBank/DDBJ whole genome shotgun (WGS) entry which is preliminary data.</text>
</comment>
<feature type="domain" description="Pyrin" evidence="2">
    <location>
        <begin position="109"/>
        <end position="176"/>
    </location>
</feature>
<name>A0ABU7ENJ2_9TELE</name>
<sequence>MDQSKEKQKRFLLFKDKESKRKVPSLKKPSIKLSAEPVPSQASSNRRSTCLTWCWSASSAPRPDPVESKCVPERKSASDSQSKDKTKSAVKAVPLKKMSKEQEEIWSSMCPPGDKDTETKLWLKKSLLDLGDRELKYFHKYLQTADKSKDGFKPIKKIRLEGADRLDTVDLMVQMYPKKTRVVGEKILEKIDKNKGN</sequence>